<keyword evidence="6" id="KW-0479">Metal-binding</keyword>
<evidence type="ECO:0000313" key="13">
    <source>
        <dbReference type="EMBL" id="KAK6533324.1"/>
    </source>
</evidence>
<comment type="cofactor">
    <cofactor evidence="1">
        <name>heme</name>
        <dbReference type="ChEBI" id="CHEBI:30413"/>
    </cofactor>
</comment>
<dbReference type="GO" id="GO:0004497">
    <property type="term" value="F:monooxygenase activity"/>
    <property type="evidence" value="ECO:0007669"/>
    <property type="project" value="UniProtKB-KW"/>
</dbReference>
<accession>A0AAV9X1K1</accession>
<keyword evidence="7 12" id="KW-1133">Transmembrane helix</keyword>
<comment type="similarity">
    <text evidence="3">Belongs to the cytochrome P450 family.</text>
</comment>
<name>A0AAV9X1K1_9PEZI</name>
<evidence type="ECO:0000256" key="9">
    <source>
        <dbReference type="ARBA" id="ARBA00023004"/>
    </source>
</evidence>
<feature type="transmembrane region" description="Helical" evidence="12">
    <location>
        <begin position="12"/>
        <end position="29"/>
    </location>
</feature>
<evidence type="ECO:0000256" key="2">
    <source>
        <dbReference type="ARBA" id="ARBA00004370"/>
    </source>
</evidence>
<evidence type="ECO:0000256" key="3">
    <source>
        <dbReference type="ARBA" id="ARBA00010617"/>
    </source>
</evidence>
<dbReference type="GO" id="GO:0005506">
    <property type="term" value="F:iron ion binding"/>
    <property type="evidence" value="ECO:0007669"/>
    <property type="project" value="InterPro"/>
</dbReference>
<reference evidence="13 14" key="1">
    <citation type="submission" date="2019-10" db="EMBL/GenBank/DDBJ databases">
        <authorList>
            <person name="Palmer J.M."/>
        </authorList>
    </citation>
    <scope>NUCLEOTIDE SEQUENCE [LARGE SCALE GENOMIC DNA]</scope>
    <source>
        <strain evidence="13 14">TWF694</strain>
    </source>
</reference>
<evidence type="ECO:0000256" key="10">
    <source>
        <dbReference type="ARBA" id="ARBA00023033"/>
    </source>
</evidence>
<sequence length="537" mass="61810">MGLVTKIVAGLLQPSWFNFSFLISIFLVYKEIQFYIKKVKVPIVGIPFPGYIGSWFGGIWFVRYGHDVIRAAYDSGKYTVFQVPMLERMLVIVTTKELMEELSYADPSELSFYKNIETDFQVQYTMSREVHTHTWHVPYIHDRLTKKLNKSLDVMQSEMFNAVGVFLGNSKGHTVKVNAMETFLDILTRLSNRYFVGKPLCRNVEYIHTAKEYAKDVAICGIIIRLWPDWLKPFVARLCSRIPKNQVAAMKYLGPMIEQRRDKMELLGKKWQDCPDDYLQWIMDGAVENFGTCADTRDIMLRLMFLNFAGNHTSAEAFCMVLYQLVNRPEYIKTLRDEAVEMIGKHGYTAQAFNMMSKIDSFTRECSRFVSLGPIIITRTAQISYTLGDGTLLPVGTQVCMPHHSVHNNPGIPLYADPSFDGLRFHNIREAILKENPENKQAHRTELWTATSTQQLFFGNGRHPCPGRFFASTQSKMLLHYLLTNYEMAVDSESQYQPHTWQTMYIPNVFANINFTRLTDPEPGVKEEIAFDLAPTS</sequence>
<keyword evidence="9" id="KW-0408">Iron</keyword>
<evidence type="ECO:0008006" key="15">
    <source>
        <dbReference type="Google" id="ProtNLM"/>
    </source>
</evidence>
<dbReference type="GO" id="GO:0016020">
    <property type="term" value="C:membrane"/>
    <property type="evidence" value="ECO:0007669"/>
    <property type="project" value="UniProtKB-SubCell"/>
</dbReference>
<dbReference type="EMBL" id="JAVHJO010000011">
    <property type="protein sequence ID" value="KAK6533324.1"/>
    <property type="molecule type" value="Genomic_DNA"/>
</dbReference>
<evidence type="ECO:0000256" key="11">
    <source>
        <dbReference type="ARBA" id="ARBA00023136"/>
    </source>
</evidence>
<evidence type="ECO:0000256" key="6">
    <source>
        <dbReference type="ARBA" id="ARBA00022723"/>
    </source>
</evidence>
<dbReference type="InterPro" id="IPR001128">
    <property type="entry name" value="Cyt_P450"/>
</dbReference>
<dbReference type="AlphaFoldDB" id="A0AAV9X1K1"/>
<organism evidence="13 14">
    <name type="scientific">Orbilia ellipsospora</name>
    <dbReference type="NCBI Taxonomy" id="2528407"/>
    <lineage>
        <taxon>Eukaryota</taxon>
        <taxon>Fungi</taxon>
        <taxon>Dikarya</taxon>
        <taxon>Ascomycota</taxon>
        <taxon>Pezizomycotina</taxon>
        <taxon>Orbiliomycetes</taxon>
        <taxon>Orbiliales</taxon>
        <taxon>Orbiliaceae</taxon>
        <taxon>Orbilia</taxon>
    </lineage>
</organism>
<evidence type="ECO:0000256" key="5">
    <source>
        <dbReference type="ARBA" id="ARBA00022692"/>
    </source>
</evidence>
<dbReference type="GO" id="GO:0016705">
    <property type="term" value="F:oxidoreductase activity, acting on paired donors, with incorporation or reduction of molecular oxygen"/>
    <property type="evidence" value="ECO:0007669"/>
    <property type="project" value="InterPro"/>
</dbReference>
<comment type="caution">
    <text evidence="13">The sequence shown here is derived from an EMBL/GenBank/DDBJ whole genome shotgun (WGS) entry which is preliminary data.</text>
</comment>
<feature type="transmembrane region" description="Helical" evidence="12">
    <location>
        <begin position="41"/>
        <end position="62"/>
    </location>
</feature>
<dbReference type="PANTHER" id="PTHR46206">
    <property type="entry name" value="CYTOCHROME P450"/>
    <property type="match status" value="1"/>
</dbReference>
<evidence type="ECO:0000313" key="14">
    <source>
        <dbReference type="Proteomes" id="UP001365542"/>
    </source>
</evidence>
<keyword evidence="14" id="KW-1185">Reference proteome</keyword>
<keyword evidence="5 12" id="KW-0812">Transmembrane</keyword>
<dbReference type="SUPFAM" id="SSF48264">
    <property type="entry name" value="Cytochrome P450"/>
    <property type="match status" value="1"/>
</dbReference>
<keyword evidence="4" id="KW-0349">Heme</keyword>
<evidence type="ECO:0000256" key="4">
    <source>
        <dbReference type="ARBA" id="ARBA00022617"/>
    </source>
</evidence>
<gene>
    <name evidence="13" type="ORF">TWF694_002275</name>
</gene>
<dbReference type="InterPro" id="IPR036396">
    <property type="entry name" value="Cyt_P450_sf"/>
</dbReference>
<evidence type="ECO:0000256" key="12">
    <source>
        <dbReference type="SAM" id="Phobius"/>
    </source>
</evidence>
<keyword evidence="11 12" id="KW-0472">Membrane</keyword>
<dbReference type="Gene3D" id="1.10.630.10">
    <property type="entry name" value="Cytochrome P450"/>
    <property type="match status" value="1"/>
</dbReference>
<evidence type="ECO:0000256" key="7">
    <source>
        <dbReference type="ARBA" id="ARBA00022989"/>
    </source>
</evidence>
<dbReference type="Pfam" id="PF00067">
    <property type="entry name" value="p450"/>
    <property type="match status" value="1"/>
</dbReference>
<evidence type="ECO:0000256" key="8">
    <source>
        <dbReference type="ARBA" id="ARBA00023002"/>
    </source>
</evidence>
<dbReference type="CDD" id="cd11041">
    <property type="entry name" value="CYP503A1-like"/>
    <property type="match status" value="1"/>
</dbReference>
<keyword evidence="10" id="KW-0503">Monooxygenase</keyword>
<dbReference type="GO" id="GO:0020037">
    <property type="term" value="F:heme binding"/>
    <property type="evidence" value="ECO:0007669"/>
    <property type="project" value="InterPro"/>
</dbReference>
<dbReference type="PANTHER" id="PTHR46206:SF5">
    <property type="entry name" value="P450, PUTATIVE (EUROFUNG)-RELATED"/>
    <property type="match status" value="1"/>
</dbReference>
<protein>
    <recommendedName>
        <fullName evidence="15">Cytochrome P450</fullName>
    </recommendedName>
</protein>
<dbReference type="Proteomes" id="UP001365542">
    <property type="component" value="Unassembled WGS sequence"/>
</dbReference>
<comment type="subcellular location">
    <subcellularLocation>
        <location evidence="2">Membrane</location>
    </subcellularLocation>
</comment>
<proteinExistence type="inferred from homology"/>
<evidence type="ECO:0000256" key="1">
    <source>
        <dbReference type="ARBA" id="ARBA00001971"/>
    </source>
</evidence>
<keyword evidence="8" id="KW-0560">Oxidoreductase</keyword>